<dbReference type="EMBL" id="KX883495">
    <property type="protein sequence ID" value="APG77059.1"/>
    <property type="molecule type" value="Genomic_RNA"/>
</dbReference>
<evidence type="ECO:0000313" key="1">
    <source>
        <dbReference type="EMBL" id="APG77059.1"/>
    </source>
</evidence>
<sequence length="419" mass="47610">MEYFLMPGKSRVIPPDHIGTEYYQGSVFKQFYEPGSSEHLIMDLGHGGNYGYPRFPSNRNIGGPFQLRGVRVSYGISPSKTWWYRGTTSSNNQHYVGSFVANPSYGVTVSPPASAPNGQSYAAEAYSKMKPTKPIYNAATNIGELRELPRLLQNKINEFRSKGPDISYGDTYLNVQFGWIPLLRAVVDLVDAQRVAQTRLKQLLRDEGRPVRRRIYLSGYEKGADGSFSVPPIQFSPATYSKSYTAFWPILNTRYYAWEPNRWISTASQDLVWASARFRYWLPAGPRDIQWKKNLLRRLYGLSLTPTQAYNLIPWSWLVDWFGNLGDVITNLSAELDERLAADYFYVMREQHNLKRIKASCEMYTSSAGAKQLVVAESTVDWFTKTRIRGSPFDVGLSQDDLSPFQLSILGALGLSRLF</sequence>
<protein>
    <submittedName>
        <fullName evidence="1">Uncharacterized protein</fullName>
    </submittedName>
</protein>
<name>A0A1L3KIC3_9VIRU</name>
<proteinExistence type="predicted"/>
<organism evidence="1">
    <name type="scientific">Beihai levi-like virus 1</name>
    <dbReference type="NCBI Taxonomy" id="1922394"/>
    <lineage>
        <taxon>Viruses</taxon>
        <taxon>Riboviria</taxon>
    </lineage>
</organism>
<accession>A0A1L3KIC3</accession>
<reference evidence="1" key="1">
    <citation type="journal article" date="2016" name="Nature">
        <title>Redefining the invertebrate RNA virosphere.</title>
        <authorList>
            <person name="Shi M."/>
            <person name="Lin X.D."/>
            <person name="Tian J.H."/>
            <person name="Chen L.J."/>
            <person name="Chen X."/>
            <person name="Li C.X."/>
            <person name="Qin X.C."/>
            <person name="Li J."/>
            <person name="Cao J.P."/>
            <person name="Eden J.S."/>
            <person name="Buchmann J."/>
            <person name="Wang W."/>
            <person name="Xu J."/>
            <person name="Holmes E.C."/>
            <person name="Zhang Y.Z."/>
        </authorList>
    </citation>
    <scope>NUCLEOTIDE SEQUENCE</scope>
    <source>
        <strain evidence="1">BHTSS17154</strain>
    </source>
</reference>